<dbReference type="KEGG" id="pbro:HOP40_06645"/>
<evidence type="ECO:0000313" key="2">
    <source>
        <dbReference type="EMBL" id="QJY50441.1"/>
    </source>
</evidence>
<dbReference type="Proteomes" id="UP000505377">
    <property type="component" value="Chromosome"/>
</dbReference>
<name>A0A6M6JWB3_9PSEU</name>
<reference evidence="2 3" key="1">
    <citation type="submission" date="2020-05" db="EMBL/GenBank/DDBJ databases">
        <authorList>
            <person name="Mo P."/>
        </authorList>
    </citation>
    <scope>NUCLEOTIDE SEQUENCE [LARGE SCALE GENOMIC DNA]</scope>
    <source>
        <strain evidence="2 3">Gen01</strain>
    </source>
</reference>
<evidence type="ECO:0000256" key="1">
    <source>
        <dbReference type="SAM" id="MobiDB-lite"/>
    </source>
</evidence>
<keyword evidence="3" id="KW-1185">Reference proteome</keyword>
<dbReference type="InterPro" id="IPR009057">
    <property type="entry name" value="Homeodomain-like_sf"/>
</dbReference>
<evidence type="ECO:0000313" key="3">
    <source>
        <dbReference type="Proteomes" id="UP000505377"/>
    </source>
</evidence>
<feature type="compositionally biased region" description="Basic and acidic residues" evidence="1">
    <location>
        <begin position="63"/>
        <end position="84"/>
    </location>
</feature>
<dbReference type="InterPro" id="IPR007367">
    <property type="entry name" value="DUF433"/>
</dbReference>
<proteinExistence type="predicted"/>
<feature type="compositionally biased region" description="Gly residues" evidence="1">
    <location>
        <begin position="100"/>
        <end position="111"/>
    </location>
</feature>
<accession>A0A6M6JWB3</accession>
<dbReference type="EMBL" id="CP053564">
    <property type="protein sequence ID" value="QJY50441.1"/>
    <property type="molecule type" value="Genomic_DNA"/>
</dbReference>
<gene>
    <name evidence="2" type="ORF">HOP40_06645</name>
</gene>
<protein>
    <submittedName>
        <fullName evidence="2">DUF433 domain-containing protein</fullName>
    </submittedName>
</protein>
<dbReference type="SUPFAM" id="SSF46689">
    <property type="entry name" value="Homeodomain-like"/>
    <property type="match status" value="1"/>
</dbReference>
<sequence length="137" mass="14814">MQRITSDSAVCHGHPTVRGLRYTVEILLELLSSGTTIDEVLDDYPDGSRLPGRAPAVRVSAAADDRRHGQHYERGGAEPVRGEPECGGPRPRRGGLRRAGPGGHGLVGRGGPLRVAAGRSWRLAAGRWWPRRRAVVE</sequence>
<feature type="region of interest" description="Disordered" evidence="1">
    <location>
        <begin position="60"/>
        <end position="111"/>
    </location>
</feature>
<dbReference type="InterPro" id="IPR036388">
    <property type="entry name" value="WH-like_DNA-bd_sf"/>
</dbReference>
<organism evidence="2 3">
    <name type="scientific">Pseudonocardia broussonetiae</name>
    <dbReference type="NCBI Taxonomy" id="2736640"/>
    <lineage>
        <taxon>Bacteria</taxon>
        <taxon>Bacillati</taxon>
        <taxon>Actinomycetota</taxon>
        <taxon>Actinomycetes</taxon>
        <taxon>Pseudonocardiales</taxon>
        <taxon>Pseudonocardiaceae</taxon>
        <taxon>Pseudonocardia</taxon>
    </lineage>
</organism>
<dbReference type="AlphaFoldDB" id="A0A6M6JWB3"/>
<dbReference type="Pfam" id="PF04255">
    <property type="entry name" value="DUF433"/>
    <property type="match status" value="1"/>
</dbReference>
<dbReference type="Gene3D" id="1.10.10.10">
    <property type="entry name" value="Winged helix-like DNA-binding domain superfamily/Winged helix DNA-binding domain"/>
    <property type="match status" value="1"/>
</dbReference>